<dbReference type="Pfam" id="PF13030">
    <property type="entry name" value="DUF3891"/>
    <property type="match status" value="1"/>
</dbReference>
<keyword evidence="2" id="KW-1185">Reference proteome</keyword>
<comment type="caution">
    <text evidence="1">The sequence shown here is derived from an EMBL/GenBank/DDBJ whole genome shotgun (WGS) entry which is preliminary data.</text>
</comment>
<name>A0ABS3DYW9_9BACI</name>
<organism evidence="1 2">
    <name type="scientific">Halobacillus kuroshimensis</name>
    <dbReference type="NCBI Taxonomy" id="302481"/>
    <lineage>
        <taxon>Bacteria</taxon>
        <taxon>Bacillati</taxon>
        <taxon>Bacillota</taxon>
        <taxon>Bacilli</taxon>
        <taxon>Bacillales</taxon>
        <taxon>Bacillaceae</taxon>
        <taxon>Halobacillus</taxon>
    </lineage>
</organism>
<dbReference type="Proteomes" id="UP000663970">
    <property type="component" value="Unassembled WGS sequence"/>
</dbReference>
<reference evidence="1 2" key="1">
    <citation type="submission" date="2020-12" db="EMBL/GenBank/DDBJ databases">
        <title>Oil enriched cultivation method for isolating marine PHA-producing bacteria.</title>
        <authorList>
            <person name="Zheng W."/>
            <person name="Yu S."/>
            <person name="Huang Y."/>
        </authorList>
    </citation>
    <scope>NUCLEOTIDE SEQUENCE [LARGE SCALE GENOMIC DNA]</scope>
    <source>
        <strain evidence="1 2">SY-2-6</strain>
    </source>
</reference>
<protein>
    <submittedName>
        <fullName evidence="1">DUF3891 family protein</fullName>
    </submittedName>
</protein>
<evidence type="ECO:0000313" key="2">
    <source>
        <dbReference type="Proteomes" id="UP000663970"/>
    </source>
</evidence>
<evidence type="ECO:0000313" key="1">
    <source>
        <dbReference type="EMBL" id="MBN8236530.1"/>
    </source>
</evidence>
<sequence length="260" mass="31146">MIVIEKTDHFIMIPQHEHAGISGNLVDHWKNHFLLRSKLREEADWAIRQHDRAWIPLDEKPLWNEEKNRPYTFVDYPLQEKLQAYERGIGEVASQSFYAGMLCSMHYASFFQEDSHEPLIVEFLKQEEKRRKDLYEWMEMDIPYDVYHLHFKRLQFCDDLSLYVCMQEPGTPKEEEIPWFKDGFRQAFDFAPEGIYPQWDSARQVVLDPFPFEQSFHVQIPYRRVSKEDIQRRGLTEAFREADIDPVTVTFVGKEEKPPL</sequence>
<dbReference type="InterPro" id="IPR024992">
    <property type="entry name" value="DUF3891"/>
</dbReference>
<proteinExistence type="predicted"/>
<dbReference type="EMBL" id="JAEKJY010000004">
    <property type="protein sequence ID" value="MBN8236530.1"/>
    <property type="molecule type" value="Genomic_DNA"/>
</dbReference>
<gene>
    <name evidence="1" type="ORF">JF544_14790</name>
</gene>
<accession>A0ABS3DYW9</accession>
<dbReference type="RefSeq" id="WP_027955831.1">
    <property type="nucleotide sequence ID" value="NZ_JAEKJY010000004.1"/>
</dbReference>